<dbReference type="NCBIfam" id="TIGR02348">
    <property type="entry name" value="GroEL"/>
    <property type="match status" value="1"/>
</dbReference>
<protein>
    <recommendedName>
        <fullName evidence="6">Chaperonin GroEL</fullName>
        <ecNumber evidence="6">5.6.1.7</ecNumber>
    </recommendedName>
    <alternativeName>
        <fullName evidence="6">60 kDa chaperonin</fullName>
    </alternativeName>
    <alternativeName>
        <fullName evidence="6">Chaperonin-60</fullName>
        <shortName evidence="6">Cpn60</shortName>
    </alternativeName>
</protein>
<dbReference type="AlphaFoldDB" id="A0A1F4WHL7"/>
<dbReference type="GO" id="GO:0042026">
    <property type="term" value="P:protein refolding"/>
    <property type="evidence" value="ECO:0007669"/>
    <property type="project" value="UniProtKB-UniRule"/>
</dbReference>
<dbReference type="PANTHER" id="PTHR45633">
    <property type="entry name" value="60 KDA HEAT SHOCK PROTEIN, MITOCHONDRIAL"/>
    <property type="match status" value="1"/>
</dbReference>
<comment type="function">
    <text evidence="6 8">Together with its co-chaperonin GroES, plays an essential role in assisting protein folding. The GroEL-GroES system forms a nano-cage that allows encapsulation of the non-native substrate proteins and provides a physical environment optimized to promote and accelerate protein folding.</text>
</comment>
<evidence type="ECO:0000313" key="11">
    <source>
        <dbReference type="EMBL" id="OGC68944.1"/>
    </source>
</evidence>
<dbReference type="Pfam" id="PF00118">
    <property type="entry name" value="Cpn60_TCP1"/>
    <property type="match status" value="1"/>
</dbReference>
<evidence type="ECO:0000313" key="12">
    <source>
        <dbReference type="Proteomes" id="UP000179113"/>
    </source>
</evidence>
<dbReference type="GO" id="GO:0005524">
    <property type="term" value="F:ATP binding"/>
    <property type="evidence" value="ECO:0007669"/>
    <property type="project" value="UniProtKB-UniRule"/>
</dbReference>
<evidence type="ECO:0000256" key="10">
    <source>
        <dbReference type="SAM" id="MobiDB-lite"/>
    </source>
</evidence>
<organism evidence="11 12">
    <name type="scientific">candidate division WWE3 bacterium RIFOXYC1_FULL_39_7</name>
    <dbReference type="NCBI Taxonomy" id="1802643"/>
    <lineage>
        <taxon>Bacteria</taxon>
        <taxon>Katanobacteria</taxon>
    </lineage>
</organism>
<dbReference type="GO" id="GO:0016853">
    <property type="term" value="F:isomerase activity"/>
    <property type="evidence" value="ECO:0007669"/>
    <property type="project" value="UniProtKB-KW"/>
</dbReference>
<dbReference type="Gene3D" id="1.10.560.10">
    <property type="entry name" value="GroEL-like equatorial domain"/>
    <property type="match status" value="1"/>
</dbReference>
<evidence type="ECO:0000256" key="4">
    <source>
        <dbReference type="ARBA" id="ARBA00023186"/>
    </source>
</evidence>
<keyword evidence="6" id="KW-0963">Cytoplasm</keyword>
<dbReference type="NCBIfam" id="NF009487">
    <property type="entry name" value="PRK12849.1"/>
    <property type="match status" value="1"/>
</dbReference>
<keyword evidence="5 6" id="KW-0413">Isomerase</keyword>
<feature type="binding site" evidence="6">
    <location>
        <position position="414"/>
    </location>
    <ligand>
        <name>ATP</name>
        <dbReference type="ChEBI" id="CHEBI:30616"/>
    </ligand>
</feature>
<keyword evidence="2 6" id="KW-0547">Nucleotide-binding</keyword>
<dbReference type="CDD" id="cd03344">
    <property type="entry name" value="GroEL"/>
    <property type="match status" value="1"/>
</dbReference>
<evidence type="ECO:0000256" key="8">
    <source>
        <dbReference type="RuleBase" id="RU000419"/>
    </source>
</evidence>
<comment type="caution">
    <text evidence="11">The sequence shown here is derived from an EMBL/GenBank/DDBJ whole genome shotgun (WGS) entry which is preliminary data.</text>
</comment>
<dbReference type="Proteomes" id="UP000179113">
    <property type="component" value="Unassembled WGS sequence"/>
</dbReference>
<evidence type="ECO:0000256" key="9">
    <source>
        <dbReference type="SAM" id="Coils"/>
    </source>
</evidence>
<dbReference type="PROSITE" id="PS00296">
    <property type="entry name" value="CHAPERONINS_CPN60"/>
    <property type="match status" value="1"/>
</dbReference>
<dbReference type="PRINTS" id="PR00298">
    <property type="entry name" value="CHAPERONIN60"/>
</dbReference>
<dbReference type="InterPro" id="IPR027409">
    <property type="entry name" value="GroEL-like_apical_dom_sf"/>
</dbReference>
<feature type="compositionally biased region" description="Gly residues" evidence="10">
    <location>
        <begin position="537"/>
        <end position="551"/>
    </location>
</feature>
<dbReference type="InterPro" id="IPR027410">
    <property type="entry name" value="TCP-1-like_intermed_sf"/>
</dbReference>
<sequence>MSAKMILYGEQARQKLKKGVDDLARAVATTLGPKGGNVALDKSWGAPQVVHDGVTVAKEIELQDKFENMGAQLVREAASKTNEKAGDGTTTATVLAQALVESGLKNVSAGANPMIIRRGLEKAYAVAAEEIKKLAKQISTKEEKVQVATISAQNEEIGNLIADAMEKVGERGVITVDESKGFDIELEYKEGMQFDKGYASSYFVTNTERMEAVIENPYLLVTDSKVSSINDLLPMLENFVKISKNLVIIAEDVDGEALATLVLNKLRGTFNVLAVKAPGFGDRRKAMLQDIAVLTGATFISEETGRKLDSATVDDLGTAERVISDKDNTTIIGGKGKEEEINVRIDQIKNEYDNSSSDYDKEKLQERLAKLTGGVAVIKVGAATESELKEKKLRVEDAVHATKAAVEEGIVPGGGVTFLRVREVIKNMNLDGDEKTGANILYSALERPTRVIVSNAGMDAGMVLGELDRRYKDQGNPNLGFNVISMDYVDMIADGITDPAKVARTALQNAVSVAIMILTTEALVTEAPKDEPKEGPAMGGGMGGMDMGGMM</sequence>
<dbReference type="InterPro" id="IPR001844">
    <property type="entry name" value="Cpn60/GroEL"/>
</dbReference>
<dbReference type="EMBL" id="MEWA01000029">
    <property type="protein sequence ID" value="OGC68944.1"/>
    <property type="molecule type" value="Genomic_DNA"/>
</dbReference>
<dbReference type="SUPFAM" id="SSF52029">
    <property type="entry name" value="GroEL apical domain-like"/>
    <property type="match status" value="1"/>
</dbReference>
<dbReference type="FunFam" id="3.50.7.10:FF:000001">
    <property type="entry name" value="60 kDa chaperonin"/>
    <property type="match status" value="1"/>
</dbReference>
<comment type="caution">
    <text evidence="6">Lacks conserved residue(s) required for the propagation of feature annotation.</text>
</comment>
<name>A0A1F4WHL7_UNCKA</name>
<dbReference type="NCBIfam" id="NF000592">
    <property type="entry name" value="PRK00013.1"/>
    <property type="match status" value="1"/>
</dbReference>
<evidence type="ECO:0000256" key="5">
    <source>
        <dbReference type="ARBA" id="ARBA00023235"/>
    </source>
</evidence>
<feature type="coiled-coil region" evidence="9">
    <location>
        <begin position="117"/>
        <end position="144"/>
    </location>
</feature>
<feature type="binding site" evidence="6">
    <location>
        <begin position="30"/>
        <end position="33"/>
    </location>
    <ligand>
        <name>ATP</name>
        <dbReference type="ChEBI" id="CHEBI:30616"/>
    </ligand>
</feature>
<dbReference type="GO" id="GO:0140662">
    <property type="term" value="F:ATP-dependent protein folding chaperone"/>
    <property type="evidence" value="ECO:0007669"/>
    <property type="project" value="InterPro"/>
</dbReference>
<proteinExistence type="inferred from homology"/>
<keyword evidence="9" id="KW-0175">Coiled coil</keyword>
<dbReference type="Gene3D" id="3.50.7.10">
    <property type="entry name" value="GroEL"/>
    <property type="match status" value="1"/>
</dbReference>
<evidence type="ECO:0000256" key="7">
    <source>
        <dbReference type="RuleBase" id="RU000418"/>
    </source>
</evidence>
<comment type="subcellular location">
    <subcellularLocation>
        <location evidence="6">Cytoplasm</location>
    </subcellularLocation>
</comment>
<dbReference type="NCBIfam" id="NF009489">
    <property type="entry name" value="PRK12851.1"/>
    <property type="match status" value="1"/>
</dbReference>
<dbReference type="GO" id="GO:0051082">
    <property type="term" value="F:unfolded protein binding"/>
    <property type="evidence" value="ECO:0007669"/>
    <property type="project" value="UniProtKB-UniRule"/>
</dbReference>
<dbReference type="HAMAP" id="MF_00600">
    <property type="entry name" value="CH60"/>
    <property type="match status" value="1"/>
</dbReference>
<feature type="binding site" evidence="6">
    <location>
        <begin position="87"/>
        <end position="91"/>
    </location>
    <ligand>
        <name>ATP</name>
        <dbReference type="ChEBI" id="CHEBI:30616"/>
    </ligand>
</feature>
<feature type="binding site" evidence="6">
    <location>
        <position position="498"/>
    </location>
    <ligand>
        <name>ATP</name>
        <dbReference type="ChEBI" id="CHEBI:30616"/>
    </ligand>
</feature>
<evidence type="ECO:0000256" key="1">
    <source>
        <dbReference type="ARBA" id="ARBA00006607"/>
    </source>
</evidence>
<dbReference type="NCBIfam" id="NF009488">
    <property type="entry name" value="PRK12850.1"/>
    <property type="match status" value="1"/>
</dbReference>
<evidence type="ECO:0000256" key="3">
    <source>
        <dbReference type="ARBA" id="ARBA00022840"/>
    </source>
</evidence>
<keyword evidence="4 6" id="KW-0143">Chaperone</keyword>
<comment type="subunit">
    <text evidence="6 8">Forms a cylinder of 14 subunits composed of two heptameric rings stacked back-to-back. Interacts with the co-chaperonin GroES.</text>
</comment>
<dbReference type="InterPro" id="IPR002423">
    <property type="entry name" value="Cpn60/GroEL/TCP-1"/>
</dbReference>
<dbReference type="InterPro" id="IPR018370">
    <property type="entry name" value="Chaperonin_Cpn60_CS"/>
</dbReference>
<dbReference type="SUPFAM" id="SSF48592">
    <property type="entry name" value="GroEL equatorial domain-like"/>
    <property type="match status" value="1"/>
</dbReference>
<evidence type="ECO:0000256" key="6">
    <source>
        <dbReference type="HAMAP-Rule" id="MF_00600"/>
    </source>
</evidence>
<dbReference type="InterPro" id="IPR027413">
    <property type="entry name" value="GROEL-like_equatorial_sf"/>
</dbReference>
<dbReference type="EC" id="5.6.1.7" evidence="6"/>
<keyword evidence="3 6" id="KW-0067">ATP-binding</keyword>
<dbReference type="GO" id="GO:0005737">
    <property type="term" value="C:cytoplasm"/>
    <property type="evidence" value="ECO:0007669"/>
    <property type="project" value="UniProtKB-SubCell"/>
</dbReference>
<dbReference type="Gene3D" id="3.30.260.10">
    <property type="entry name" value="TCP-1-like chaperonin intermediate domain"/>
    <property type="match status" value="1"/>
</dbReference>
<dbReference type="SUPFAM" id="SSF54849">
    <property type="entry name" value="GroEL-intermediate domain like"/>
    <property type="match status" value="1"/>
</dbReference>
<comment type="similarity">
    <text evidence="1 6 7">Belongs to the chaperonin (HSP60) family.</text>
</comment>
<gene>
    <name evidence="6" type="primary">groEL</name>
    <name evidence="6" type="synonym">groL</name>
    <name evidence="11" type="ORF">A2415_04045</name>
</gene>
<accession>A0A1F4WHL7</accession>
<evidence type="ECO:0000256" key="2">
    <source>
        <dbReference type="ARBA" id="ARBA00022741"/>
    </source>
</evidence>
<reference evidence="11 12" key="1">
    <citation type="journal article" date="2016" name="Nat. Commun.">
        <title>Thousands of microbial genomes shed light on interconnected biogeochemical processes in an aquifer system.</title>
        <authorList>
            <person name="Anantharaman K."/>
            <person name="Brown C.T."/>
            <person name="Hug L.A."/>
            <person name="Sharon I."/>
            <person name="Castelle C.J."/>
            <person name="Probst A.J."/>
            <person name="Thomas B.C."/>
            <person name="Singh A."/>
            <person name="Wilkins M.J."/>
            <person name="Karaoz U."/>
            <person name="Brodie E.L."/>
            <person name="Williams K.H."/>
            <person name="Hubbard S.S."/>
            <person name="Banfield J.F."/>
        </authorList>
    </citation>
    <scope>NUCLEOTIDE SEQUENCE [LARGE SCALE GENOMIC DNA]</scope>
</reference>
<feature type="region of interest" description="Disordered" evidence="10">
    <location>
        <begin position="528"/>
        <end position="551"/>
    </location>
</feature>